<dbReference type="EMBL" id="JASCZI010272902">
    <property type="protein sequence ID" value="MED6223781.1"/>
    <property type="molecule type" value="Genomic_DNA"/>
</dbReference>
<evidence type="ECO:0000313" key="1">
    <source>
        <dbReference type="EMBL" id="MED6223781.1"/>
    </source>
</evidence>
<evidence type="ECO:0000313" key="2">
    <source>
        <dbReference type="Proteomes" id="UP001341840"/>
    </source>
</evidence>
<reference evidence="1 2" key="1">
    <citation type="journal article" date="2023" name="Plants (Basel)">
        <title>Bridging the Gap: Combining Genomics and Transcriptomics Approaches to Understand Stylosanthes scabra, an Orphan Legume from the Brazilian Caatinga.</title>
        <authorList>
            <person name="Ferreira-Neto J.R.C."/>
            <person name="da Silva M.D."/>
            <person name="Binneck E."/>
            <person name="de Melo N.F."/>
            <person name="da Silva R.H."/>
            <person name="de Melo A.L.T.M."/>
            <person name="Pandolfi V."/>
            <person name="Bustamante F.O."/>
            <person name="Brasileiro-Vidal A.C."/>
            <person name="Benko-Iseppon A.M."/>
        </authorList>
    </citation>
    <scope>NUCLEOTIDE SEQUENCE [LARGE SCALE GENOMIC DNA]</scope>
    <source>
        <tissue evidence="1">Leaves</tissue>
    </source>
</reference>
<comment type="caution">
    <text evidence="1">The sequence shown here is derived from an EMBL/GenBank/DDBJ whole genome shotgun (WGS) entry which is preliminary data.</text>
</comment>
<protein>
    <submittedName>
        <fullName evidence="1">Uncharacterized protein</fullName>
    </submittedName>
</protein>
<gene>
    <name evidence="1" type="ORF">PIB30_077449</name>
</gene>
<dbReference type="Proteomes" id="UP001341840">
    <property type="component" value="Unassembled WGS sequence"/>
</dbReference>
<sequence>MQMRGRVIYYEYEEHKEYRVLDMEASVEFEPDHPHDFPITMFLVGNVFRPPQSMPSPAPNLTIAKPYSLAPLRAFVEASTSLCYANIIIQSFYSTMLMPHRPHIGETSYENEFFHAIRGLDV</sequence>
<name>A0ABU6ZPT3_9FABA</name>
<proteinExistence type="predicted"/>
<organism evidence="1 2">
    <name type="scientific">Stylosanthes scabra</name>
    <dbReference type="NCBI Taxonomy" id="79078"/>
    <lineage>
        <taxon>Eukaryota</taxon>
        <taxon>Viridiplantae</taxon>
        <taxon>Streptophyta</taxon>
        <taxon>Embryophyta</taxon>
        <taxon>Tracheophyta</taxon>
        <taxon>Spermatophyta</taxon>
        <taxon>Magnoliopsida</taxon>
        <taxon>eudicotyledons</taxon>
        <taxon>Gunneridae</taxon>
        <taxon>Pentapetalae</taxon>
        <taxon>rosids</taxon>
        <taxon>fabids</taxon>
        <taxon>Fabales</taxon>
        <taxon>Fabaceae</taxon>
        <taxon>Papilionoideae</taxon>
        <taxon>50 kb inversion clade</taxon>
        <taxon>dalbergioids sensu lato</taxon>
        <taxon>Dalbergieae</taxon>
        <taxon>Pterocarpus clade</taxon>
        <taxon>Stylosanthes</taxon>
    </lineage>
</organism>
<accession>A0ABU6ZPT3</accession>
<keyword evidence="2" id="KW-1185">Reference proteome</keyword>